<dbReference type="EMBL" id="BMDC01000001">
    <property type="protein sequence ID" value="GGH61665.1"/>
    <property type="molecule type" value="Genomic_DNA"/>
</dbReference>
<dbReference type="Pfam" id="PF04892">
    <property type="entry name" value="VanZ"/>
    <property type="match status" value="1"/>
</dbReference>
<keyword evidence="4" id="KW-1185">Reference proteome</keyword>
<keyword evidence="1" id="KW-1133">Transmembrane helix</keyword>
<reference evidence="3 4" key="1">
    <citation type="journal article" date="2014" name="Int. J. Syst. Evol. Microbiol.">
        <title>Complete genome sequence of Corynebacterium casei LMG S-19264T (=DSM 44701T), isolated from a smear-ripened cheese.</title>
        <authorList>
            <consortium name="US DOE Joint Genome Institute (JGI-PGF)"/>
            <person name="Walter F."/>
            <person name="Albersmeier A."/>
            <person name="Kalinowski J."/>
            <person name="Ruckert C."/>
        </authorList>
    </citation>
    <scope>NUCLEOTIDE SEQUENCE [LARGE SCALE GENOMIC DNA]</scope>
    <source>
        <strain evidence="3 4">CCM 8669</strain>
    </source>
</reference>
<dbReference type="InterPro" id="IPR053150">
    <property type="entry name" value="Teicoplanin_resist-assoc"/>
</dbReference>
<feature type="transmembrane region" description="Helical" evidence="1">
    <location>
        <begin position="98"/>
        <end position="117"/>
    </location>
</feature>
<feature type="transmembrane region" description="Helical" evidence="1">
    <location>
        <begin position="21"/>
        <end position="39"/>
    </location>
</feature>
<evidence type="ECO:0000259" key="2">
    <source>
        <dbReference type="Pfam" id="PF04892"/>
    </source>
</evidence>
<dbReference type="PANTHER" id="PTHR36834:SF1">
    <property type="entry name" value="INTEGRAL MEMBRANE PROTEIN"/>
    <property type="match status" value="1"/>
</dbReference>
<feature type="transmembrane region" description="Helical" evidence="1">
    <location>
        <begin position="129"/>
        <end position="150"/>
    </location>
</feature>
<name>A0A917IRG8_9MICC</name>
<evidence type="ECO:0000313" key="3">
    <source>
        <dbReference type="EMBL" id="GGH61665.1"/>
    </source>
</evidence>
<organism evidence="3 4">
    <name type="scientific">Rothia aerolata</name>
    <dbReference type="NCBI Taxonomy" id="1812262"/>
    <lineage>
        <taxon>Bacteria</taxon>
        <taxon>Bacillati</taxon>
        <taxon>Actinomycetota</taxon>
        <taxon>Actinomycetes</taxon>
        <taxon>Micrococcales</taxon>
        <taxon>Micrococcaceae</taxon>
        <taxon>Rothia</taxon>
    </lineage>
</organism>
<accession>A0A917IRG8</accession>
<sequence length="159" mass="17107">MASVLFQDAAAAARTRRAARAVLSLYCLLVAAVVLWPVHVDANAGGESLRLLLETGHAVGWLPAWFGYNQVEWLSNVVMFVPLGLLLTLLLPARRRFGAVVISALATCVIETVQLLLPGRTSSLWDIFANSLGGLLGWGLGILLIHCVAVRLRAKTPVK</sequence>
<dbReference type="InterPro" id="IPR006976">
    <property type="entry name" value="VanZ-like"/>
</dbReference>
<dbReference type="RefSeq" id="WP_188359280.1">
    <property type="nucleotide sequence ID" value="NZ_BMDC01000001.1"/>
</dbReference>
<keyword evidence="1" id="KW-0812">Transmembrane</keyword>
<dbReference type="PANTHER" id="PTHR36834">
    <property type="entry name" value="MEMBRANE PROTEIN-RELATED"/>
    <property type="match status" value="1"/>
</dbReference>
<gene>
    <name evidence="3" type="ORF">GCM10007359_11070</name>
</gene>
<dbReference type="AlphaFoldDB" id="A0A917IRG8"/>
<dbReference type="Proteomes" id="UP000600171">
    <property type="component" value="Unassembled WGS sequence"/>
</dbReference>
<feature type="transmembrane region" description="Helical" evidence="1">
    <location>
        <begin position="73"/>
        <end position="91"/>
    </location>
</feature>
<evidence type="ECO:0000313" key="4">
    <source>
        <dbReference type="Proteomes" id="UP000600171"/>
    </source>
</evidence>
<proteinExistence type="predicted"/>
<comment type="caution">
    <text evidence="3">The sequence shown here is derived from an EMBL/GenBank/DDBJ whole genome shotgun (WGS) entry which is preliminary data.</text>
</comment>
<feature type="domain" description="VanZ-like" evidence="2">
    <location>
        <begin position="25"/>
        <end position="143"/>
    </location>
</feature>
<keyword evidence="1" id="KW-0472">Membrane</keyword>
<protein>
    <recommendedName>
        <fullName evidence="2">VanZ-like domain-containing protein</fullName>
    </recommendedName>
</protein>
<evidence type="ECO:0000256" key="1">
    <source>
        <dbReference type="SAM" id="Phobius"/>
    </source>
</evidence>